<gene>
    <name evidence="1" type="ORF">MAR_028072</name>
</gene>
<accession>A0ABY7DCI9</accession>
<dbReference type="EMBL" id="CP111013">
    <property type="protein sequence ID" value="WAQ95382.1"/>
    <property type="molecule type" value="Genomic_DNA"/>
</dbReference>
<sequence>MAACLLTDGDLQNNSIGMGDTIQHRIGHCTNEANKAKCNCGVGVRAGRDVYIINVCNNYIDIGYKMCFDKALSVKKDNDFTYTIYLPYGTAVRARIDNAPFMGDEGGRVLDLTVMPSLHNRDGNSTESPCKNSSDMCKNHPNTFCQEDRDTYQCVCQRYYEQLDNGTCKETGEPRVNDRFAEIVKNSNDAKEEVDIFRVEIILNYNVPEHDYLEIAGTYETYKTELKDKK</sequence>
<organism evidence="1 2">
    <name type="scientific">Mya arenaria</name>
    <name type="common">Soft-shell clam</name>
    <dbReference type="NCBI Taxonomy" id="6604"/>
    <lineage>
        <taxon>Eukaryota</taxon>
        <taxon>Metazoa</taxon>
        <taxon>Spiralia</taxon>
        <taxon>Lophotrochozoa</taxon>
        <taxon>Mollusca</taxon>
        <taxon>Bivalvia</taxon>
        <taxon>Autobranchia</taxon>
        <taxon>Heteroconchia</taxon>
        <taxon>Euheterodonta</taxon>
        <taxon>Imparidentia</taxon>
        <taxon>Neoheterodontei</taxon>
        <taxon>Myida</taxon>
        <taxon>Myoidea</taxon>
        <taxon>Myidae</taxon>
        <taxon>Mya</taxon>
    </lineage>
</organism>
<proteinExistence type="predicted"/>
<protein>
    <submittedName>
        <fullName evidence="1">Uncharacterized protein</fullName>
    </submittedName>
</protein>
<dbReference type="Proteomes" id="UP001164746">
    <property type="component" value="Chromosome 2"/>
</dbReference>
<evidence type="ECO:0000313" key="1">
    <source>
        <dbReference type="EMBL" id="WAQ95382.1"/>
    </source>
</evidence>
<reference evidence="1" key="1">
    <citation type="submission" date="2022-11" db="EMBL/GenBank/DDBJ databases">
        <title>Centuries of genome instability and evolution in soft-shell clam transmissible cancer (bioRxiv).</title>
        <authorList>
            <person name="Hart S.F.M."/>
            <person name="Yonemitsu M.A."/>
            <person name="Giersch R.M."/>
            <person name="Beal B.F."/>
            <person name="Arriagada G."/>
            <person name="Davis B.W."/>
            <person name="Ostrander E.A."/>
            <person name="Goff S.P."/>
            <person name="Metzger M.J."/>
        </authorList>
    </citation>
    <scope>NUCLEOTIDE SEQUENCE</scope>
    <source>
        <strain evidence="1">MELC-2E11</strain>
        <tissue evidence="1">Siphon/mantle</tissue>
    </source>
</reference>
<name>A0ABY7DCI9_MYAAR</name>
<keyword evidence="2" id="KW-1185">Reference proteome</keyword>
<evidence type="ECO:0000313" key="2">
    <source>
        <dbReference type="Proteomes" id="UP001164746"/>
    </source>
</evidence>